<feature type="transmembrane region" description="Helical" evidence="2">
    <location>
        <begin position="43"/>
        <end position="64"/>
    </location>
</feature>
<feature type="transmembrane region" description="Helical" evidence="2">
    <location>
        <begin position="70"/>
        <end position="91"/>
    </location>
</feature>
<dbReference type="RefSeq" id="WP_237336702.1">
    <property type="nucleotide sequence ID" value="NZ_BAABCM010000001.1"/>
</dbReference>
<evidence type="ECO:0000313" key="4">
    <source>
        <dbReference type="Proteomes" id="UP001501624"/>
    </source>
</evidence>
<dbReference type="Proteomes" id="UP001501624">
    <property type="component" value="Unassembled WGS sequence"/>
</dbReference>
<dbReference type="EMBL" id="BAABCM010000001">
    <property type="protein sequence ID" value="GAA3791228.1"/>
    <property type="molecule type" value="Genomic_DNA"/>
</dbReference>
<evidence type="ECO:0008006" key="5">
    <source>
        <dbReference type="Google" id="ProtNLM"/>
    </source>
</evidence>
<proteinExistence type="predicted"/>
<accession>A0ABP7HCX5</accession>
<evidence type="ECO:0000256" key="1">
    <source>
        <dbReference type="SAM" id="MobiDB-lite"/>
    </source>
</evidence>
<comment type="caution">
    <text evidence="3">The sequence shown here is derived from an EMBL/GenBank/DDBJ whole genome shotgun (WGS) entry which is preliminary data.</text>
</comment>
<gene>
    <name evidence="3" type="ORF">GCM10022380_04680</name>
</gene>
<evidence type="ECO:0000256" key="2">
    <source>
        <dbReference type="SAM" id="Phobius"/>
    </source>
</evidence>
<keyword evidence="2" id="KW-1133">Transmembrane helix</keyword>
<dbReference type="NCBIfam" id="NF033632">
    <property type="entry name" value="SLATT_4"/>
    <property type="match status" value="1"/>
</dbReference>
<keyword evidence="2" id="KW-0812">Transmembrane</keyword>
<organism evidence="3 4">
    <name type="scientific">Amycolatopsis tucumanensis</name>
    <dbReference type="NCBI Taxonomy" id="401106"/>
    <lineage>
        <taxon>Bacteria</taxon>
        <taxon>Bacillati</taxon>
        <taxon>Actinomycetota</taxon>
        <taxon>Actinomycetes</taxon>
        <taxon>Pseudonocardiales</taxon>
        <taxon>Pseudonocardiaceae</taxon>
        <taxon>Amycolatopsis</taxon>
    </lineage>
</organism>
<protein>
    <recommendedName>
        <fullName evidence="5">SLATT domain-containing protein</fullName>
    </recommendedName>
</protein>
<reference evidence="4" key="1">
    <citation type="journal article" date="2019" name="Int. J. Syst. Evol. Microbiol.">
        <title>The Global Catalogue of Microorganisms (GCM) 10K type strain sequencing project: providing services to taxonomists for standard genome sequencing and annotation.</title>
        <authorList>
            <consortium name="The Broad Institute Genomics Platform"/>
            <consortium name="The Broad Institute Genome Sequencing Center for Infectious Disease"/>
            <person name="Wu L."/>
            <person name="Ma J."/>
        </authorList>
    </citation>
    <scope>NUCLEOTIDE SEQUENCE [LARGE SCALE GENOMIC DNA]</scope>
    <source>
        <strain evidence="4">JCM 17017</strain>
    </source>
</reference>
<keyword evidence="2" id="KW-0472">Membrane</keyword>
<name>A0ABP7HCX5_9PSEU</name>
<feature type="region of interest" description="Disordered" evidence="1">
    <location>
        <begin position="161"/>
        <end position="184"/>
    </location>
</feature>
<keyword evidence="4" id="KW-1185">Reference proteome</keyword>
<evidence type="ECO:0000313" key="3">
    <source>
        <dbReference type="EMBL" id="GAA3791228.1"/>
    </source>
</evidence>
<sequence length="184" mass="19345">MFTVPDDIPAPSREIAREAARLEENARYAAQSQFEQAKIWRALTIRLGIPAAVLSAAGGTTVLASAQLRVLAGVITLLGAALAAALTTLGADRRSDRAANAGNAYRDLQTGARQLLLIDLAVLSFDEARNVLGDLTARYAEVSVTAEPVLRRAYRRAQRNISDGGQSNDIGLGTTTPASGLSTA</sequence>